<accession>A0ABP9RBZ7</accession>
<sequence>MRGALSRNELTSQGTARRAFKDKDGSHDSPFYPRIAAVARWSDAAQQGG</sequence>
<protein>
    <submittedName>
        <fullName evidence="2">Uncharacterized protein</fullName>
    </submittedName>
</protein>
<dbReference type="EMBL" id="BAABKI010000018">
    <property type="protein sequence ID" value="GAA5174824.1"/>
    <property type="molecule type" value="Genomic_DNA"/>
</dbReference>
<feature type="region of interest" description="Disordered" evidence="1">
    <location>
        <begin position="1"/>
        <end position="31"/>
    </location>
</feature>
<evidence type="ECO:0000313" key="2">
    <source>
        <dbReference type="EMBL" id="GAA5174824.1"/>
    </source>
</evidence>
<dbReference type="Proteomes" id="UP001500074">
    <property type="component" value="Unassembled WGS sequence"/>
</dbReference>
<proteinExistence type="predicted"/>
<gene>
    <name evidence="2" type="ORF">GCM10023342_16690</name>
</gene>
<comment type="caution">
    <text evidence="2">The sequence shown here is derived from an EMBL/GenBank/DDBJ whole genome shotgun (WGS) entry which is preliminary data.</text>
</comment>
<evidence type="ECO:0000313" key="3">
    <source>
        <dbReference type="Proteomes" id="UP001500074"/>
    </source>
</evidence>
<organism evidence="2 3">
    <name type="scientific">Modicisalibacter zincidurans</name>
    <dbReference type="NCBI Taxonomy" id="1178777"/>
    <lineage>
        <taxon>Bacteria</taxon>
        <taxon>Pseudomonadati</taxon>
        <taxon>Pseudomonadota</taxon>
        <taxon>Gammaproteobacteria</taxon>
        <taxon>Oceanospirillales</taxon>
        <taxon>Halomonadaceae</taxon>
        <taxon>Modicisalibacter</taxon>
    </lineage>
</organism>
<keyword evidence="3" id="KW-1185">Reference proteome</keyword>
<name>A0ABP9RBZ7_9GAMM</name>
<reference evidence="3" key="1">
    <citation type="journal article" date="2019" name="Int. J. Syst. Evol. Microbiol.">
        <title>The Global Catalogue of Microorganisms (GCM) 10K type strain sequencing project: providing services to taxonomists for standard genome sequencing and annotation.</title>
        <authorList>
            <consortium name="The Broad Institute Genomics Platform"/>
            <consortium name="The Broad Institute Genome Sequencing Center for Infectious Disease"/>
            <person name="Wu L."/>
            <person name="Ma J."/>
        </authorList>
    </citation>
    <scope>NUCLEOTIDE SEQUENCE [LARGE SCALE GENOMIC DNA]</scope>
    <source>
        <strain evidence="3">JCM 18472</strain>
    </source>
</reference>
<evidence type="ECO:0000256" key="1">
    <source>
        <dbReference type="SAM" id="MobiDB-lite"/>
    </source>
</evidence>